<dbReference type="PRINTS" id="PR00139">
    <property type="entry name" value="ASNGLNASE"/>
</dbReference>
<dbReference type="PROSITE" id="PS51732">
    <property type="entry name" value="ASN_GLN_ASE_3"/>
    <property type="match status" value="1"/>
</dbReference>
<dbReference type="GO" id="GO:0006528">
    <property type="term" value="P:asparagine metabolic process"/>
    <property type="evidence" value="ECO:0007669"/>
    <property type="project" value="InterPro"/>
</dbReference>
<evidence type="ECO:0000313" key="7">
    <source>
        <dbReference type="EMBL" id="BCR36007.1"/>
    </source>
</evidence>
<dbReference type="AlphaFoldDB" id="A0A7R7V837"/>
<feature type="domain" description="L-asparaginase N-terminal" evidence="5">
    <location>
        <begin position="3"/>
        <end position="178"/>
    </location>
</feature>
<feature type="domain" description="Asparaginase/glutaminase C-terminal" evidence="6">
    <location>
        <begin position="194"/>
        <end position="309"/>
    </location>
</feature>
<name>A0A7R7V837_9MOLU</name>
<dbReference type="Pfam" id="PF00710">
    <property type="entry name" value="Asparaginase"/>
    <property type="match status" value="1"/>
</dbReference>
<dbReference type="SMART" id="SM00870">
    <property type="entry name" value="Asparaginase"/>
    <property type="match status" value="1"/>
</dbReference>
<sequence length="309" mass="34036">MERDHNTNMNQIIDNQNELINDISKEIKNVVLETKLFSLKPSPAITPSDMFELAKLTNSLLEEPRIDGVVITHGTDTLEETAYFLDLYLASSKPVVFTGSMRSFSELGFDGLSNLVSSILVASNDQSKDKGVLVCLNDEVNTASEVTKSHTLSLDTFKSLEFGPIGIVEQENVIYTRKAPDFRKIIRPEAIEQNVEIVKISAGSSSLILNFLVESKIKGIVIEALGRGNVPPSMVEGIKNAIDHNIPVVLTSRCPKGRVLDNYGYIGGGHQLKTLGVIFTNNLNSQKARIRLMLALGMTKNLKEIALFF</sequence>
<dbReference type="CDD" id="cd08964">
    <property type="entry name" value="L-asparaginase_II"/>
    <property type="match status" value="1"/>
</dbReference>
<organism evidence="7 8">
    <name type="scientific">Mariniplasma anaerobium</name>
    <dbReference type="NCBI Taxonomy" id="2735436"/>
    <lineage>
        <taxon>Bacteria</taxon>
        <taxon>Bacillati</taxon>
        <taxon>Mycoplasmatota</taxon>
        <taxon>Mollicutes</taxon>
        <taxon>Acholeplasmatales</taxon>
        <taxon>Acholeplasmataceae</taxon>
        <taxon>Mariniplasma</taxon>
    </lineage>
</organism>
<dbReference type="GO" id="GO:0004067">
    <property type="term" value="F:asparaginase activity"/>
    <property type="evidence" value="ECO:0007669"/>
    <property type="project" value="UniProtKB-UniRule"/>
</dbReference>
<feature type="binding site" evidence="3">
    <location>
        <position position="42"/>
    </location>
    <ligand>
        <name>substrate</name>
    </ligand>
</feature>
<dbReference type="KEGG" id="manr:MPAN_009000"/>
<dbReference type="PIRSF" id="PIRSF001220">
    <property type="entry name" value="L-ASNase_gatD"/>
    <property type="match status" value="1"/>
</dbReference>
<dbReference type="PIRSF" id="PIRSF500176">
    <property type="entry name" value="L_ASNase"/>
    <property type="match status" value="1"/>
</dbReference>
<evidence type="ECO:0000259" key="5">
    <source>
        <dbReference type="Pfam" id="PF00710"/>
    </source>
</evidence>
<comment type="similarity">
    <text evidence="1">Belongs to the asparaginase 1 family.</text>
</comment>
<evidence type="ECO:0000256" key="1">
    <source>
        <dbReference type="ARBA" id="ARBA00010518"/>
    </source>
</evidence>
<dbReference type="InterPro" id="IPR027474">
    <property type="entry name" value="L-asparaginase_N"/>
</dbReference>
<evidence type="ECO:0000256" key="2">
    <source>
        <dbReference type="ARBA" id="ARBA00022801"/>
    </source>
</evidence>
<dbReference type="PROSITE" id="PS00917">
    <property type="entry name" value="ASN_GLN_ASE_2"/>
    <property type="match status" value="1"/>
</dbReference>
<dbReference type="InterPro" id="IPR006034">
    <property type="entry name" value="Asparaginase/glutaminase-like"/>
</dbReference>
<feature type="active site" evidence="4">
    <location>
        <position position="75"/>
    </location>
</feature>
<dbReference type="InterPro" id="IPR037152">
    <property type="entry name" value="L-asparaginase_N_sf"/>
</dbReference>
<dbReference type="SUPFAM" id="SSF53774">
    <property type="entry name" value="Glutaminase/Asparaginase"/>
    <property type="match status" value="1"/>
</dbReference>
<keyword evidence="8" id="KW-1185">Reference proteome</keyword>
<dbReference type="InterPro" id="IPR040919">
    <property type="entry name" value="Asparaginase_C"/>
</dbReference>
<dbReference type="EMBL" id="AP024412">
    <property type="protein sequence ID" value="BCR36007.1"/>
    <property type="molecule type" value="Genomic_DNA"/>
</dbReference>
<dbReference type="InterPro" id="IPR036152">
    <property type="entry name" value="Asp/glu_Ase-like_sf"/>
</dbReference>
<dbReference type="Pfam" id="PF17763">
    <property type="entry name" value="Asparaginase_C"/>
    <property type="match status" value="1"/>
</dbReference>
<dbReference type="Gene3D" id="3.40.50.40">
    <property type="match status" value="1"/>
</dbReference>
<gene>
    <name evidence="7" type="primary">ansA</name>
    <name evidence="7" type="ORF">MPAN_009000</name>
</gene>
<evidence type="ECO:0000259" key="6">
    <source>
        <dbReference type="Pfam" id="PF17763"/>
    </source>
</evidence>
<dbReference type="PANTHER" id="PTHR11707">
    <property type="entry name" value="L-ASPARAGINASE"/>
    <property type="match status" value="1"/>
</dbReference>
<dbReference type="Gene3D" id="3.40.50.1170">
    <property type="entry name" value="L-asparaginase, N-terminal domain"/>
    <property type="match status" value="1"/>
</dbReference>
<proteinExistence type="inferred from homology"/>
<keyword evidence="2" id="KW-0378">Hydrolase</keyword>
<evidence type="ECO:0000313" key="8">
    <source>
        <dbReference type="Proteomes" id="UP000620133"/>
    </source>
</evidence>
<feature type="binding site" evidence="3">
    <location>
        <begin position="75"/>
        <end position="76"/>
    </location>
    <ligand>
        <name>substrate</name>
    </ligand>
</feature>
<dbReference type="FunFam" id="3.40.50.1170:FF:000001">
    <property type="entry name" value="L-asparaginase 2"/>
    <property type="match status" value="1"/>
</dbReference>
<protein>
    <submittedName>
        <fullName evidence="7">L-asparaginase</fullName>
    </submittedName>
</protein>
<evidence type="ECO:0000256" key="4">
    <source>
        <dbReference type="PROSITE-ProRule" id="PRU10100"/>
    </source>
</evidence>
<reference evidence="7" key="1">
    <citation type="submission" date="2021-01" db="EMBL/GenBank/DDBJ databases">
        <title>Draft genome sequence of Acholeplasmataceae bacterium strain Mahy22.</title>
        <authorList>
            <person name="Watanabe M."/>
            <person name="Kojima H."/>
            <person name="Fukui M."/>
        </authorList>
    </citation>
    <scope>NUCLEOTIDE SEQUENCE</scope>
    <source>
        <strain evidence="7">Mahy22</strain>
    </source>
</reference>
<dbReference type="Proteomes" id="UP000620133">
    <property type="component" value="Chromosome"/>
</dbReference>
<evidence type="ECO:0000256" key="3">
    <source>
        <dbReference type="PIRSR" id="PIRSR001220-2"/>
    </source>
</evidence>
<dbReference type="InterPro" id="IPR027473">
    <property type="entry name" value="L-asparaginase_C"/>
</dbReference>
<dbReference type="FunFam" id="3.40.50.40:FF:000003">
    <property type="entry name" value="L-asparaginase 2"/>
    <property type="match status" value="1"/>
</dbReference>
<dbReference type="PANTHER" id="PTHR11707:SF28">
    <property type="entry name" value="60 KDA LYSOPHOSPHOLIPASE"/>
    <property type="match status" value="1"/>
</dbReference>
<dbReference type="InterPro" id="IPR027475">
    <property type="entry name" value="Asparaginase/glutaminase_AS2"/>
</dbReference>
<dbReference type="InterPro" id="IPR004550">
    <property type="entry name" value="AsnASE_II"/>
</dbReference>
<accession>A0A7R7V837</accession>